<keyword evidence="1" id="KW-0479">Metal-binding</keyword>
<dbReference type="PROSITE" id="PS00934">
    <property type="entry name" value="GLYOXALASE_I_1"/>
    <property type="match status" value="1"/>
</dbReference>
<feature type="chain" id="PRO_5041114871" evidence="2">
    <location>
        <begin position="20"/>
        <end position="278"/>
    </location>
</feature>
<dbReference type="InterPro" id="IPR004360">
    <property type="entry name" value="Glyas_Fos-R_dOase_dom"/>
</dbReference>
<organism evidence="7 8">
    <name type="scientific">Fulvivirga sedimenti</name>
    <dbReference type="NCBI Taxonomy" id="2879465"/>
    <lineage>
        <taxon>Bacteria</taxon>
        <taxon>Pseudomonadati</taxon>
        <taxon>Bacteroidota</taxon>
        <taxon>Cytophagia</taxon>
        <taxon>Cytophagales</taxon>
        <taxon>Fulvivirgaceae</taxon>
        <taxon>Fulvivirga</taxon>
    </lineage>
</organism>
<dbReference type="EMBL" id="JAIXNE010000004">
    <property type="protein sequence ID" value="MCA6076993.1"/>
    <property type="molecule type" value="Genomic_DNA"/>
</dbReference>
<evidence type="ECO:0000259" key="3">
    <source>
        <dbReference type="PROSITE" id="PS51502"/>
    </source>
</evidence>
<dbReference type="GO" id="GO:0004462">
    <property type="term" value="F:lactoylglutathione lyase activity"/>
    <property type="evidence" value="ECO:0007669"/>
    <property type="project" value="InterPro"/>
</dbReference>
<dbReference type="InterPro" id="IPR051785">
    <property type="entry name" value="MMCE/EMCE_epimerase"/>
</dbReference>
<dbReference type="PANTHER" id="PTHR43048">
    <property type="entry name" value="METHYLMALONYL-COA EPIMERASE"/>
    <property type="match status" value="1"/>
</dbReference>
<feature type="domain" description="Stress-response A/B barrel" evidence="3">
    <location>
        <begin position="28"/>
        <end position="124"/>
    </location>
</feature>
<dbReference type="Proteomes" id="UP001139409">
    <property type="component" value="Unassembled WGS sequence"/>
</dbReference>
<evidence type="ECO:0000313" key="8">
    <source>
        <dbReference type="Proteomes" id="UP001139409"/>
    </source>
</evidence>
<dbReference type="SUPFAM" id="SSF54593">
    <property type="entry name" value="Glyoxalase/Bleomycin resistance protein/Dihydroxybiphenyl dioxygenase"/>
    <property type="match status" value="1"/>
</dbReference>
<dbReference type="Gene3D" id="3.10.180.10">
    <property type="entry name" value="2,3-Dihydroxybiphenyl 1,2-Dioxygenase, domain 1"/>
    <property type="match status" value="1"/>
</dbReference>
<evidence type="ECO:0000256" key="2">
    <source>
        <dbReference type="SAM" id="SignalP"/>
    </source>
</evidence>
<dbReference type="AlphaFoldDB" id="A0A9X1HRH8"/>
<evidence type="ECO:0000313" key="5">
    <source>
        <dbReference type="EMBL" id="MCA6074688.1"/>
    </source>
</evidence>
<dbReference type="PROSITE" id="PS51819">
    <property type="entry name" value="VOC"/>
    <property type="match status" value="1"/>
</dbReference>
<sequence length="278" mass="31298">MLKFSLILILSVCCMTAFSQPAPIPGKFVHSVYFWLKNPDSESDKKEFLASLEKFIQSSKYITSYHIAPPAGTPREVVDNSYTFNLVATFESAELQDLYQKEDVHLTFIEEASHLWERVQIYDSYPGRDLKPDFVRSDIQVGVVVSDLEKSVNFYTNVLGMVKTGEFSIDEDFGKRSGLSNGEPFDVVVLGTSDNPSASQWKVMSFKNPARQAKNNHIQDHLGMRYITLFVNNLDTLLNRLEAAGIELLGESPTSLPDGRRFVLIQDPDGIFIELIGN</sequence>
<name>A0A9X1HRH8_9BACT</name>
<feature type="domain" description="VOC" evidence="4">
    <location>
        <begin position="136"/>
        <end position="278"/>
    </location>
</feature>
<dbReference type="SUPFAM" id="SSF54909">
    <property type="entry name" value="Dimeric alpha+beta barrel"/>
    <property type="match status" value="1"/>
</dbReference>
<dbReference type="GO" id="GO:0046491">
    <property type="term" value="P:L-methylmalonyl-CoA metabolic process"/>
    <property type="evidence" value="ECO:0007669"/>
    <property type="project" value="TreeGrafter"/>
</dbReference>
<dbReference type="Pfam" id="PF07876">
    <property type="entry name" value="Dabb"/>
    <property type="match status" value="1"/>
</dbReference>
<protein>
    <submittedName>
        <fullName evidence="7">VOC family protein</fullName>
    </submittedName>
</protein>
<evidence type="ECO:0000259" key="4">
    <source>
        <dbReference type="PROSITE" id="PS51819"/>
    </source>
</evidence>
<gene>
    <name evidence="5" type="ORF">LDX50_07390</name>
    <name evidence="6" type="ORF">LDX50_13360</name>
    <name evidence="7" type="ORF">LDX50_19080</name>
</gene>
<dbReference type="InterPro" id="IPR013097">
    <property type="entry name" value="Dabb"/>
</dbReference>
<dbReference type="EMBL" id="JAIXNE010000002">
    <property type="protein sequence ID" value="MCA6074688.1"/>
    <property type="molecule type" value="Genomic_DNA"/>
</dbReference>
<keyword evidence="8" id="KW-1185">Reference proteome</keyword>
<dbReference type="PANTHER" id="PTHR43048:SF5">
    <property type="entry name" value="BLR5325 PROTEIN"/>
    <property type="match status" value="1"/>
</dbReference>
<dbReference type="GO" id="GO:0004493">
    <property type="term" value="F:methylmalonyl-CoA epimerase activity"/>
    <property type="evidence" value="ECO:0007669"/>
    <property type="project" value="TreeGrafter"/>
</dbReference>
<dbReference type="InterPro" id="IPR018146">
    <property type="entry name" value="Glyoxalase_1_CS"/>
</dbReference>
<keyword evidence="2" id="KW-0732">Signal</keyword>
<feature type="signal peptide" evidence="2">
    <location>
        <begin position="1"/>
        <end position="19"/>
    </location>
</feature>
<accession>A0A9X1HRH8</accession>
<dbReference type="InterPro" id="IPR011008">
    <property type="entry name" value="Dimeric_a/b-barrel"/>
</dbReference>
<dbReference type="SMART" id="SM00886">
    <property type="entry name" value="Dabb"/>
    <property type="match status" value="1"/>
</dbReference>
<proteinExistence type="predicted"/>
<comment type="caution">
    <text evidence="7">The sequence shown here is derived from an EMBL/GenBank/DDBJ whole genome shotgun (WGS) entry which is preliminary data.</text>
</comment>
<dbReference type="InterPro" id="IPR029068">
    <property type="entry name" value="Glyas_Bleomycin-R_OHBP_Dase"/>
</dbReference>
<evidence type="ECO:0000313" key="7">
    <source>
        <dbReference type="EMBL" id="MCA6076993.1"/>
    </source>
</evidence>
<evidence type="ECO:0000313" key="6">
    <source>
        <dbReference type="EMBL" id="MCA6075865.1"/>
    </source>
</evidence>
<evidence type="ECO:0000256" key="1">
    <source>
        <dbReference type="ARBA" id="ARBA00022723"/>
    </source>
</evidence>
<dbReference type="PROSITE" id="PS51502">
    <property type="entry name" value="S_R_A_B_BARREL"/>
    <property type="match status" value="1"/>
</dbReference>
<dbReference type="Gene3D" id="3.30.70.100">
    <property type="match status" value="1"/>
</dbReference>
<reference evidence="7" key="1">
    <citation type="submission" date="2021-09" db="EMBL/GenBank/DDBJ databases">
        <title>Fulvivirga sp. isolated from coastal sediment.</title>
        <authorList>
            <person name="Yu H."/>
        </authorList>
    </citation>
    <scope>NUCLEOTIDE SEQUENCE</scope>
    <source>
        <strain evidence="7">1062</strain>
    </source>
</reference>
<dbReference type="InterPro" id="IPR037523">
    <property type="entry name" value="VOC_core"/>
</dbReference>
<dbReference type="RefSeq" id="WP_225697801.1">
    <property type="nucleotide sequence ID" value="NZ_JAIXNE010000002.1"/>
</dbReference>
<dbReference type="GO" id="GO:0046872">
    <property type="term" value="F:metal ion binding"/>
    <property type="evidence" value="ECO:0007669"/>
    <property type="project" value="UniProtKB-KW"/>
</dbReference>
<dbReference type="EMBL" id="JAIXNE010000003">
    <property type="protein sequence ID" value="MCA6075865.1"/>
    <property type="molecule type" value="Genomic_DNA"/>
</dbReference>
<dbReference type="Pfam" id="PF00903">
    <property type="entry name" value="Glyoxalase"/>
    <property type="match status" value="1"/>
</dbReference>